<sequence length="104" mass="11406">MHRSGHQRDHTTHLCLPPAAITRKSSVILQHQHNVSEWMCDSGSPRHPNRRGQTHGLADDSEFCEKPAPAGKGDHPCNSTVRPCLLPGCSWHAVSNGQICTLVL</sequence>
<evidence type="ECO:0000313" key="2">
    <source>
        <dbReference type="EMBL" id="KAK2962709.1"/>
    </source>
</evidence>
<protein>
    <submittedName>
        <fullName evidence="2">Uncharacterized protein</fullName>
    </submittedName>
</protein>
<dbReference type="Proteomes" id="UP001281761">
    <property type="component" value="Unassembled WGS sequence"/>
</dbReference>
<evidence type="ECO:0000256" key="1">
    <source>
        <dbReference type="SAM" id="MobiDB-lite"/>
    </source>
</evidence>
<keyword evidence="3" id="KW-1185">Reference proteome</keyword>
<organism evidence="2 3">
    <name type="scientific">Blattamonas nauphoetae</name>
    <dbReference type="NCBI Taxonomy" id="2049346"/>
    <lineage>
        <taxon>Eukaryota</taxon>
        <taxon>Metamonada</taxon>
        <taxon>Preaxostyla</taxon>
        <taxon>Oxymonadida</taxon>
        <taxon>Blattamonas</taxon>
    </lineage>
</organism>
<dbReference type="EMBL" id="JARBJD010000009">
    <property type="protein sequence ID" value="KAK2962709.1"/>
    <property type="molecule type" value="Genomic_DNA"/>
</dbReference>
<feature type="region of interest" description="Disordered" evidence="1">
    <location>
        <begin position="41"/>
        <end position="74"/>
    </location>
</feature>
<accession>A0ABQ9YG47</accession>
<gene>
    <name evidence="2" type="ORF">BLNAU_2142</name>
</gene>
<proteinExistence type="predicted"/>
<comment type="caution">
    <text evidence="2">The sequence shown here is derived from an EMBL/GenBank/DDBJ whole genome shotgun (WGS) entry which is preliminary data.</text>
</comment>
<evidence type="ECO:0000313" key="3">
    <source>
        <dbReference type="Proteomes" id="UP001281761"/>
    </source>
</evidence>
<reference evidence="2 3" key="1">
    <citation type="journal article" date="2022" name="bioRxiv">
        <title>Genomics of Preaxostyla Flagellates Illuminates Evolutionary Transitions and the Path Towards Mitochondrial Loss.</title>
        <authorList>
            <person name="Novak L.V.F."/>
            <person name="Treitli S.C."/>
            <person name="Pyrih J."/>
            <person name="Halakuc P."/>
            <person name="Pipaliya S.V."/>
            <person name="Vacek V."/>
            <person name="Brzon O."/>
            <person name="Soukal P."/>
            <person name="Eme L."/>
            <person name="Dacks J.B."/>
            <person name="Karnkowska A."/>
            <person name="Elias M."/>
            <person name="Hampl V."/>
        </authorList>
    </citation>
    <scope>NUCLEOTIDE SEQUENCE [LARGE SCALE GENOMIC DNA]</scope>
    <source>
        <strain evidence="2">NAU3</strain>
        <tissue evidence="2">Gut</tissue>
    </source>
</reference>
<name>A0ABQ9YG47_9EUKA</name>